<keyword evidence="4" id="KW-1185">Reference proteome</keyword>
<dbReference type="InterPro" id="IPR041224">
    <property type="entry name" value="BPA_C"/>
</dbReference>
<dbReference type="RefSeq" id="WP_147132198.1">
    <property type="nucleotide sequence ID" value="NZ_VOSC01000012.1"/>
</dbReference>
<accession>A0A5C7AY93</accession>
<evidence type="ECO:0000259" key="1">
    <source>
        <dbReference type="Pfam" id="PF18040"/>
    </source>
</evidence>
<dbReference type="OrthoDB" id="974840at2"/>
<dbReference type="Gene3D" id="2.60.120.1200">
    <property type="match status" value="1"/>
</dbReference>
<evidence type="ECO:0000313" key="3">
    <source>
        <dbReference type="EMBL" id="TXE13084.1"/>
    </source>
</evidence>
<dbReference type="Pfam" id="PF18206">
    <property type="entry name" value="Porphyrn_cat_1"/>
    <property type="match status" value="1"/>
</dbReference>
<dbReference type="EMBL" id="VOSC01000012">
    <property type="protein sequence ID" value="TXE13084.1"/>
    <property type="molecule type" value="Genomic_DNA"/>
</dbReference>
<gene>
    <name evidence="3" type="ORF">FUA26_04630</name>
</gene>
<sequence>MLLTHYTKKPLFFIIWFLIFSSASSQVKIFVDPHTTNSIKGHLELNRQKYFNISSGGKNFEKAVGNSKLLKTYLDDYKINFGRDLGMVRSQVKYGNSVIEDANRPGYVDIERLKLKIKPDNSASKSFKLRWNNLDVANHEGHNAYPNFMEKYGAPKKEDEQYPVNNEAAAELVTTILKYGFNDFNRPATYEIVNEPHWSLLKEQKFANLHLKVHEKVKQENIETLIGGPCYSVGYFYKKNYSNLNNFGAFIDNTNAKLDFYSFHIYDFLQWSEQKKDFSGRVTTGLPLEGVLDAIQNYTINNFDKEVQMVISEHGGYLSKEETNLVPQALATKLIGPKKENFKYEMTRRSITDRLMTRSAISNTMTFMNNPHIIRKAVPFILLETVGWNPKYYATLLVPKNYEKGNAWQETANFNFYKLFSEINGKRILSECENPDIQYQTFLDGKHVFVVLNNLGAKTETIDFNFTNNAFKSIEVKKHGQNKDFTPYFKEETLQSLDDFVLEGRESVVIKLTYNSTIKIKNQVDVQPYYSKVGQKILMAGEKINFPIKVSEYNEAAYATLRISVGRDNDNAGKQINVVFNGEQLNVPIEGIADYLQTETEYGSTKIIKINPKLVKEHNDIEISFSDGKVGGIGSVVLRVGLSKN</sequence>
<dbReference type="SUPFAM" id="SSF51445">
    <property type="entry name" value="(Trans)glycosidases"/>
    <property type="match status" value="1"/>
</dbReference>
<reference evidence="4" key="1">
    <citation type="submission" date="2019-08" db="EMBL/GenBank/DDBJ databases">
        <title>Seonamhaeicola sediminis sp. nov., isolated from marine sediment.</title>
        <authorList>
            <person name="Cao W.R."/>
        </authorList>
    </citation>
    <scope>NUCLEOTIDE SEQUENCE [LARGE SCALE GENOMIC DNA]</scope>
    <source>
        <strain evidence="4">Gy8</strain>
    </source>
</reference>
<evidence type="ECO:0000313" key="4">
    <source>
        <dbReference type="Proteomes" id="UP000321790"/>
    </source>
</evidence>
<dbReference type="InterPro" id="IPR040527">
    <property type="entry name" value="Beta-sand_Porphyrn"/>
</dbReference>
<evidence type="ECO:0008006" key="5">
    <source>
        <dbReference type="Google" id="ProtNLM"/>
    </source>
</evidence>
<organism evidence="3 4">
    <name type="scientific">Seonamhaeicola algicola</name>
    <dbReference type="NCBI Taxonomy" id="1719036"/>
    <lineage>
        <taxon>Bacteria</taxon>
        <taxon>Pseudomonadati</taxon>
        <taxon>Bacteroidota</taxon>
        <taxon>Flavobacteriia</taxon>
        <taxon>Flavobacteriales</taxon>
        <taxon>Flavobacteriaceae</taxon>
    </lineage>
</organism>
<dbReference type="Gene3D" id="3.20.20.80">
    <property type="entry name" value="Glycosidases"/>
    <property type="match status" value="1"/>
</dbReference>
<dbReference type="Proteomes" id="UP000321790">
    <property type="component" value="Unassembled WGS sequence"/>
</dbReference>
<proteinExistence type="predicted"/>
<feature type="domain" description="Porphyranase beta-sandwich" evidence="2">
    <location>
        <begin position="436"/>
        <end position="532"/>
    </location>
</feature>
<dbReference type="Pfam" id="PF18040">
    <property type="entry name" value="BPA_C"/>
    <property type="match status" value="1"/>
</dbReference>
<protein>
    <recommendedName>
        <fullName evidence="5">Beta-agarase</fullName>
    </recommendedName>
</protein>
<dbReference type="InterPro" id="IPR017853">
    <property type="entry name" value="GH"/>
</dbReference>
<dbReference type="CDD" id="cd21510">
    <property type="entry name" value="agarase_cat"/>
    <property type="match status" value="1"/>
</dbReference>
<comment type="caution">
    <text evidence="3">The sequence shown here is derived from an EMBL/GenBank/DDBJ whole genome shotgun (WGS) entry which is preliminary data.</text>
</comment>
<name>A0A5C7AY93_9FLAO</name>
<dbReference type="AlphaFoldDB" id="A0A5C7AY93"/>
<evidence type="ECO:0000259" key="2">
    <source>
        <dbReference type="Pfam" id="PF18206"/>
    </source>
</evidence>
<feature type="domain" description="Beta-porphyranase A C-terminal" evidence="1">
    <location>
        <begin position="549"/>
        <end position="640"/>
    </location>
</feature>